<dbReference type="PANTHER" id="PTHR12631:SF10">
    <property type="entry name" value="BETA-XYLOSIDASE-LIKE PROTEIN-RELATED"/>
    <property type="match status" value="1"/>
</dbReference>
<evidence type="ECO:0000313" key="3">
    <source>
        <dbReference type="Proteomes" id="UP000228756"/>
    </source>
</evidence>
<feature type="transmembrane region" description="Helical" evidence="1">
    <location>
        <begin position="21"/>
        <end position="39"/>
    </location>
</feature>
<name>A0A2M6NRW3_9BACT</name>
<sequence length="521" mass="58734">MAFFKTSMRETTKQNRGMIKVIIIIIPILILIIAGIILLKTRFFSKDSGQDLEYGYSITTEQSFMMGFMEIDKNNKFGNEIGYALELGARGARCSIWYIKDNFEEIFTPMAELYNSGFEIIGDPRPMPPGPPANYNDYKNKLRALIRDKKDIIKYWQIGNEPDLMWQRGGYTADDFVRFFLEAAEVIRDECSDCKIVLAGISNQYDSSSENYDFYEEVLEKIKKQSSDSKPFDVFDVHLYTDDGDYDRAERAVNDYKKLLSDTGYSYDIELVSTEFGTYSGKPKDQNILPFQSEEFQAEMLIKLYVKFFNAGVTKAFWTSVINIHKFGFEGQEGGYFDLVGLIYNGAGSYDIEHGIKKGTKKKAFYAYKTLASKVQDKTSVEEISENVFRFSNESDIVYIAWSDDKGKLPSSITGTVKVTDYLGNEKIMDASDVVLDSSPIFIGTNLDNSGNGYNPPEEDFQEGKCGDGFCDDLEKQTGLCPKDCGDLENGSEGGAQGRCGDGICDGPIEVRNCPQDCVER</sequence>
<proteinExistence type="predicted"/>
<keyword evidence="1" id="KW-0472">Membrane</keyword>
<dbReference type="SUPFAM" id="SSF51445">
    <property type="entry name" value="(Trans)glycosidases"/>
    <property type="match status" value="1"/>
</dbReference>
<dbReference type="Proteomes" id="UP000228756">
    <property type="component" value="Unassembled WGS sequence"/>
</dbReference>
<keyword evidence="1" id="KW-1133">Transmembrane helix</keyword>
<dbReference type="EMBL" id="PFCJ01000024">
    <property type="protein sequence ID" value="PIR72059.1"/>
    <property type="molecule type" value="Genomic_DNA"/>
</dbReference>
<dbReference type="GO" id="GO:0004553">
    <property type="term" value="F:hydrolase activity, hydrolyzing O-glycosyl compounds"/>
    <property type="evidence" value="ECO:0007669"/>
    <property type="project" value="TreeGrafter"/>
</dbReference>
<dbReference type="InterPro" id="IPR017853">
    <property type="entry name" value="GH"/>
</dbReference>
<comment type="caution">
    <text evidence="2">The sequence shown here is derived from an EMBL/GenBank/DDBJ whole genome shotgun (WGS) entry which is preliminary data.</text>
</comment>
<reference evidence="3" key="1">
    <citation type="submission" date="2017-09" db="EMBL/GenBank/DDBJ databases">
        <title>Depth-based differentiation of microbial function through sediment-hosted aquifers and enrichment of novel symbionts in the deep terrestrial subsurface.</title>
        <authorList>
            <person name="Probst A.J."/>
            <person name="Ladd B."/>
            <person name="Jarett J.K."/>
            <person name="Geller-Mcgrath D.E."/>
            <person name="Sieber C.M.K."/>
            <person name="Emerson J.B."/>
            <person name="Anantharaman K."/>
            <person name="Thomas B.C."/>
            <person name="Malmstrom R."/>
            <person name="Stieglmeier M."/>
            <person name="Klingl A."/>
            <person name="Woyke T."/>
            <person name="Ryan C.M."/>
            <person name="Banfield J.F."/>
        </authorList>
    </citation>
    <scope>NUCLEOTIDE SEQUENCE [LARGE SCALE GENOMIC DNA]</scope>
</reference>
<dbReference type="InterPro" id="IPR051923">
    <property type="entry name" value="Glycosyl_Hydrolase_39"/>
</dbReference>
<evidence type="ECO:0000313" key="2">
    <source>
        <dbReference type="EMBL" id="PIR72059.1"/>
    </source>
</evidence>
<dbReference type="Gene3D" id="3.20.20.80">
    <property type="entry name" value="Glycosidases"/>
    <property type="match status" value="1"/>
</dbReference>
<dbReference type="PANTHER" id="PTHR12631">
    <property type="entry name" value="ALPHA-L-IDURONIDASE"/>
    <property type="match status" value="1"/>
</dbReference>
<organism evidence="2 3">
    <name type="scientific">Candidatus Nealsonbacteria bacterium CG10_big_fil_rev_8_21_14_0_10_36_24</name>
    <dbReference type="NCBI Taxonomy" id="1974710"/>
    <lineage>
        <taxon>Bacteria</taxon>
        <taxon>Candidatus Nealsoniibacteriota</taxon>
    </lineage>
</organism>
<accession>A0A2M6NRW3</accession>
<dbReference type="AlphaFoldDB" id="A0A2M6NRW3"/>
<protein>
    <recommendedName>
        <fullName evidence="4">Asl1-like glycosyl hydrolase catalytic domain-containing protein</fullName>
    </recommendedName>
</protein>
<gene>
    <name evidence="2" type="ORF">COU42_02550</name>
</gene>
<evidence type="ECO:0008006" key="4">
    <source>
        <dbReference type="Google" id="ProtNLM"/>
    </source>
</evidence>
<evidence type="ECO:0000256" key="1">
    <source>
        <dbReference type="SAM" id="Phobius"/>
    </source>
</evidence>
<keyword evidence="1" id="KW-0812">Transmembrane</keyword>